<dbReference type="RefSeq" id="WP_204000924.1">
    <property type="nucleotide sequence ID" value="NZ_BOPG01000045.1"/>
</dbReference>
<dbReference type="EMBL" id="BOPG01000045">
    <property type="protein sequence ID" value="GIJ59155.1"/>
    <property type="molecule type" value="Genomic_DNA"/>
</dbReference>
<gene>
    <name evidence="1" type="ORF">Vau01_066710</name>
</gene>
<name>A0A8J4E1V3_9ACTN</name>
<keyword evidence="2" id="KW-1185">Reference proteome</keyword>
<protein>
    <submittedName>
        <fullName evidence="1">Uncharacterized protein</fullName>
    </submittedName>
</protein>
<accession>A0A8J4E1V3</accession>
<dbReference type="AlphaFoldDB" id="A0A8J4E1V3"/>
<organism evidence="1 2">
    <name type="scientific">Virgisporangium aurantiacum</name>
    <dbReference type="NCBI Taxonomy" id="175570"/>
    <lineage>
        <taxon>Bacteria</taxon>
        <taxon>Bacillati</taxon>
        <taxon>Actinomycetota</taxon>
        <taxon>Actinomycetes</taxon>
        <taxon>Micromonosporales</taxon>
        <taxon>Micromonosporaceae</taxon>
        <taxon>Virgisporangium</taxon>
    </lineage>
</organism>
<comment type="caution">
    <text evidence="1">The sequence shown here is derived from an EMBL/GenBank/DDBJ whole genome shotgun (WGS) entry which is preliminary data.</text>
</comment>
<evidence type="ECO:0000313" key="1">
    <source>
        <dbReference type="EMBL" id="GIJ59155.1"/>
    </source>
</evidence>
<proteinExistence type="predicted"/>
<evidence type="ECO:0000313" key="2">
    <source>
        <dbReference type="Proteomes" id="UP000612585"/>
    </source>
</evidence>
<reference evidence="1" key="1">
    <citation type="submission" date="2021-01" db="EMBL/GenBank/DDBJ databases">
        <title>Whole genome shotgun sequence of Virgisporangium aurantiacum NBRC 16421.</title>
        <authorList>
            <person name="Komaki H."/>
            <person name="Tamura T."/>
        </authorList>
    </citation>
    <scope>NUCLEOTIDE SEQUENCE</scope>
    <source>
        <strain evidence="1">NBRC 16421</strain>
    </source>
</reference>
<dbReference type="Proteomes" id="UP000612585">
    <property type="component" value="Unassembled WGS sequence"/>
</dbReference>
<sequence>MITGIIDVVRPRARSAVTAVAGLLTVVLAVSGLATLTAQPAAAATLKSITWWENLYLDALDFDNEYYLPRSRSADSWDHYELAYGIDDPTALYRATGKTRYLDQALQRSNNVMATAKKSSTLGPAAFGDSYLGWVSWKNDTSGTEEPLYESYAWRYITRLLLVIKQTPALYNNTTYRNQYNKLLAFAEVNIFDKWYTRGVEDYIYRSNTHMAAHWAYIAMNLSLMTTNATRLAREREVLEAINYSLPNYGGASLHGQFVEHPTIDGAYFWNWDWNDFSRPGSDVSHGNNVVAFIVEARDLGLADWSQLDVEALVVTFNRAVWPAANRYAAWLDGTGTEDVGWYTDGWMKLGRYDVATQQRLEAAFAANLLPTSHGNGALNAKRLGAPVS</sequence>